<keyword evidence="1" id="KW-0238">DNA-binding</keyword>
<feature type="non-terminal residue" evidence="3">
    <location>
        <position position="72"/>
    </location>
</feature>
<feature type="non-terminal residue" evidence="3">
    <location>
        <position position="1"/>
    </location>
</feature>
<dbReference type="AlphaFoldDB" id="A0A9N9JPT7"/>
<comment type="caution">
    <text evidence="3">The sequence shown here is derived from an EMBL/GenBank/DDBJ whole genome shotgun (WGS) entry which is preliminary data.</text>
</comment>
<dbReference type="Gene3D" id="1.10.10.60">
    <property type="entry name" value="Homeodomain-like"/>
    <property type="match status" value="1"/>
</dbReference>
<dbReference type="Pfam" id="PF03221">
    <property type="entry name" value="HTH_Tnp_Tc5"/>
    <property type="match status" value="1"/>
</dbReference>
<accession>A0A9N9JPT7</accession>
<protein>
    <submittedName>
        <fullName evidence="3">17941_t:CDS:1</fullName>
    </submittedName>
</protein>
<dbReference type="InterPro" id="IPR006600">
    <property type="entry name" value="HTH_CenpB_DNA-bd_dom"/>
</dbReference>
<organism evidence="3 4">
    <name type="scientific">Dentiscutata erythropus</name>
    <dbReference type="NCBI Taxonomy" id="1348616"/>
    <lineage>
        <taxon>Eukaryota</taxon>
        <taxon>Fungi</taxon>
        <taxon>Fungi incertae sedis</taxon>
        <taxon>Mucoromycota</taxon>
        <taxon>Glomeromycotina</taxon>
        <taxon>Glomeromycetes</taxon>
        <taxon>Diversisporales</taxon>
        <taxon>Gigasporaceae</taxon>
        <taxon>Dentiscutata</taxon>
    </lineage>
</organism>
<dbReference type="OrthoDB" id="125347at2759"/>
<feature type="domain" description="HTH CENPB-type" evidence="2">
    <location>
        <begin position="32"/>
        <end position="66"/>
    </location>
</feature>
<evidence type="ECO:0000313" key="4">
    <source>
        <dbReference type="Proteomes" id="UP000789405"/>
    </source>
</evidence>
<dbReference type="SUPFAM" id="SSF46689">
    <property type="entry name" value="Homeodomain-like"/>
    <property type="match status" value="1"/>
</dbReference>
<dbReference type="EMBL" id="CAJVPY010027143">
    <property type="protein sequence ID" value="CAG8790761.1"/>
    <property type="molecule type" value="Genomic_DNA"/>
</dbReference>
<dbReference type="GO" id="GO:0003677">
    <property type="term" value="F:DNA binding"/>
    <property type="evidence" value="ECO:0007669"/>
    <property type="project" value="UniProtKB-KW"/>
</dbReference>
<evidence type="ECO:0000259" key="2">
    <source>
        <dbReference type="Pfam" id="PF03221"/>
    </source>
</evidence>
<evidence type="ECO:0000256" key="1">
    <source>
        <dbReference type="ARBA" id="ARBA00023125"/>
    </source>
</evidence>
<reference evidence="3" key="1">
    <citation type="submission" date="2021-06" db="EMBL/GenBank/DDBJ databases">
        <authorList>
            <person name="Kallberg Y."/>
            <person name="Tangrot J."/>
            <person name="Rosling A."/>
        </authorList>
    </citation>
    <scope>NUCLEOTIDE SEQUENCE</scope>
    <source>
        <strain evidence="3">MA453B</strain>
    </source>
</reference>
<dbReference type="InterPro" id="IPR009057">
    <property type="entry name" value="Homeodomain-like_sf"/>
</dbReference>
<name>A0A9N9JPT7_9GLOM</name>
<dbReference type="Proteomes" id="UP000789405">
    <property type="component" value="Unassembled WGS sequence"/>
</dbReference>
<evidence type="ECO:0000313" key="3">
    <source>
        <dbReference type="EMBL" id="CAG8790761.1"/>
    </source>
</evidence>
<proteinExistence type="predicted"/>
<gene>
    <name evidence="3" type="ORF">DERYTH_LOCUS21377</name>
</gene>
<keyword evidence="4" id="KW-1185">Reference proteome</keyword>
<sequence length="72" mass="8350">ELCQKKYDNPNLKGVELAKTYGITKYQRKSDYPNIEEALSIWVKQAIRNEFTLTGHLLQAKAKEFATLFEIT</sequence>